<dbReference type="GO" id="GO:0048367">
    <property type="term" value="P:shoot system development"/>
    <property type="evidence" value="ECO:0007669"/>
    <property type="project" value="InterPro"/>
</dbReference>
<gene>
    <name evidence="1" type="ORF">L1049_001774</name>
</gene>
<reference evidence="1 2" key="1">
    <citation type="journal article" date="2024" name="Plant J.">
        <title>Genome sequences and population genomics reveal climatic adaptation and genomic divergence between two closely related sweetgum species.</title>
        <authorList>
            <person name="Xu W.Q."/>
            <person name="Ren C.Q."/>
            <person name="Zhang X.Y."/>
            <person name="Comes H.P."/>
            <person name="Liu X.H."/>
            <person name="Li Y.G."/>
            <person name="Kettle C.J."/>
            <person name="Jalonen R."/>
            <person name="Gaisberger H."/>
            <person name="Ma Y.Z."/>
            <person name="Qiu Y.X."/>
        </authorList>
    </citation>
    <scope>NUCLEOTIDE SEQUENCE [LARGE SCALE GENOMIC DNA]</scope>
    <source>
        <strain evidence="1">Hangzhou</strain>
    </source>
</reference>
<dbReference type="Proteomes" id="UP001415857">
    <property type="component" value="Unassembled WGS sequence"/>
</dbReference>
<evidence type="ECO:0000313" key="2">
    <source>
        <dbReference type="Proteomes" id="UP001415857"/>
    </source>
</evidence>
<dbReference type="PANTHER" id="PTHR33070:SF116">
    <property type="entry name" value="DUF241 DOMAIN PROTEIN"/>
    <property type="match status" value="1"/>
</dbReference>
<dbReference type="PANTHER" id="PTHR33070">
    <property type="entry name" value="OS06G0725500 PROTEIN"/>
    <property type="match status" value="1"/>
</dbReference>
<accession>A0AAP0R1P3</accession>
<dbReference type="EMBL" id="JBBPBK010000373">
    <property type="protein sequence ID" value="KAK9265529.1"/>
    <property type="molecule type" value="Genomic_DNA"/>
</dbReference>
<dbReference type="GO" id="GO:0048364">
    <property type="term" value="P:root development"/>
    <property type="evidence" value="ECO:0007669"/>
    <property type="project" value="InterPro"/>
</dbReference>
<dbReference type="AlphaFoldDB" id="A0AAP0R1P3"/>
<evidence type="ECO:0000313" key="1">
    <source>
        <dbReference type="EMBL" id="KAK9265529.1"/>
    </source>
</evidence>
<dbReference type="InterPro" id="IPR004320">
    <property type="entry name" value="BPS1_pln"/>
</dbReference>
<comment type="caution">
    <text evidence="1">The sequence shown here is derived from an EMBL/GenBank/DDBJ whole genome shotgun (WGS) entry which is preliminary data.</text>
</comment>
<name>A0AAP0R1P3_LIQFO</name>
<keyword evidence="2" id="KW-1185">Reference proteome</keyword>
<dbReference type="Pfam" id="PF03087">
    <property type="entry name" value="BPS1"/>
    <property type="match status" value="1"/>
</dbReference>
<organism evidence="1 2">
    <name type="scientific">Liquidambar formosana</name>
    <name type="common">Formosan gum</name>
    <dbReference type="NCBI Taxonomy" id="63359"/>
    <lineage>
        <taxon>Eukaryota</taxon>
        <taxon>Viridiplantae</taxon>
        <taxon>Streptophyta</taxon>
        <taxon>Embryophyta</taxon>
        <taxon>Tracheophyta</taxon>
        <taxon>Spermatophyta</taxon>
        <taxon>Magnoliopsida</taxon>
        <taxon>eudicotyledons</taxon>
        <taxon>Gunneridae</taxon>
        <taxon>Pentapetalae</taxon>
        <taxon>Saxifragales</taxon>
        <taxon>Altingiaceae</taxon>
        <taxon>Liquidambar</taxon>
    </lineage>
</organism>
<protein>
    <submittedName>
        <fullName evidence="1">Uncharacterized protein</fullName>
    </submittedName>
</protein>
<proteinExistence type="predicted"/>
<sequence>MAGFLTKPNKRYDVRSISMPTRSHPSTLRVEEELNKLKSWEASSSSKAETICTRLSGLGVLYRCIEDLLKLPLTQQLLAQNQHEKWVNEFLDGLVRYLDICSKARDAVLLMKENVGELQSALRRRKGGELSIESTVNAYICSRKNMKKEITKSLAALKQMDNKIGASPPLNLDHHLSAVTRVLREASLITISIFQSLLLLLSVPVLNPKPTKWSLVAKLVHKGLLACESRQEDMNEVGSVDFALSSLLMQNSGKFFEAEKIQSAHERLEALNCSIDSLENGLECLFRHLIHTRVSLLNILSH</sequence>